<dbReference type="Gene3D" id="2.40.30.10">
    <property type="entry name" value="Translation factors"/>
    <property type="match status" value="1"/>
</dbReference>
<dbReference type="GO" id="GO:0016149">
    <property type="term" value="F:translation release factor activity, codon specific"/>
    <property type="evidence" value="ECO:0007669"/>
    <property type="project" value="UniProtKB-UniRule"/>
</dbReference>
<dbReference type="InterPro" id="IPR041732">
    <property type="entry name" value="RF3_GTP-bd"/>
</dbReference>
<dbReference type="CDD" id="cd04169">
    <property type="entry name" value="RF3"/>
    <property type="match status" value="1"/>
</dbReference>
<evidence type="ECO:0000256" key="2">
    <source>
        <dbReference type="ARBA" id="ARBA00009978"/>
    </source>
</evidence>
<protein>
    <recommendedName>
        <fullName evidence="8 9">Peptide chain release factor 3</fullName>
        <shortName evidence="9">RF-3</shortName>
    </recommendedName>
</protein>
<dbReference type="FunFam" id="3.40.50.300:FF:000542">
    <property type="entry name" value="Peptide chain release factor 3"/>
    <property type="match status" value="1"/>
</dbReference>
<dbReference type="InterPro" id="IPR009000">
    <property type="entry name" value="Transl_B-barrel_sf"/>
</dbReference>
<dbReference type="PANTHER" id="PTHR43556">
    <property type="entry name" value="PEPTIDE CHAIN RELEASE FACTOR RF3"/>
    <property type="match status" value="1"/>
</dbReference>
<comment type="subcellular location">
    <subcellularLocation>
        <location evidence="1 9">Cytoplasm</location>
    </subcellularLocation>
</comment>
<evidence type="ECO:0000256" key="3">
    <source>
        <dbReference type="ARBA" id="ARBA00022490"/>
    </source>
</evidence>
<dbReference type="InterPro" id="IPR000795">
    <property type="entry name" value="T_Tr_GTP-bd_dom"/>
</dbReference>
<evidence type="ECO:0000313" key="11">
    <source>
        <dbReference type="EMBL" id="MXQ11394.1"/>
    </source>
</evidence>
<evidence type="ECO:0000256" key="4">
    <source>
        <dbReference type="ARBA" id="ARBA00022741"/>
    </source>
</evidence>
<dbReference type="InterPro" id="IPR032090">
    <property type="entry name" value="RF3_C"/>
</dbReference>
<dbReference type="PANTHER" id="PTHR43556:SF2">
    <property type="entry name" value="PEPTIDE CHAIN RELEASE FACTOR RF3"/>
    <property type="match status" value="1"/>
</dbReference>
<name>A0A7X3MQJ8_9HYPH</name>
<dbReference type="Pfam" id="PF00009">
    <property type="entry name" value="GTP_EFTU"/>
    <property type="match status" value="1"/>
</dbReference>
<comment type="function">
    <text evidence="7 9">Increases the formation of ribosomal termination complexes and stimulates activities of RF-1 and RF-2. It binds guanine nucleotides and has strong preference for UGA stop codons. It may interact directly with the ribosome. The stimulation of RF-1 and RF-2 is significantly reduced by GTP and GDP, but not by GMP.</text>
</comment>
<dbReference type="HAMAP" id="MF_00072">
    <property type="entry name" value="Rel_fac_3"/>
    <property type="match status" value="1"/>
</dbReference>
<dbReference type="AlphaFoldDB" id="A0A7X3MQJ8"/>
<evidence type="ECO:0000256" key="5">
    <source>
        <dbReference type="ARBA" id="ARBA00022917"/>
    </source>
</evidence>
<keyword evidence="6 9" id="KW-0342">GTP-binding</keyword>
<dbReference type="InterPro" id="IPR027417">
    <property type="entry name" value="P-loop_NTPase"/>
</dbReference>
<dbReference type="SUPFAM" id="SSF50447">
    <property type="entry name" value="Translation proteins"/>
    <property type="match status" value="1"/>
</dbReference>
<comment type="similarity">
    <text evidence="2 9">Belongs to the TRAFAC class translation factor GTPase superfamily. Classic translation factor GTPase family. PrfC subfamily.</text>
</comment>
<evidence type="ECO:0000256" key="6">
    <source>
        <dbReference type="ARBA" id="ARBA00023134"/>
    </source>
</evidence>
<dbReference type="NCBIfam" id="NF001964">
    <property type="entry name" value="PRK00741.1"/>
    <property type="match status" value="1"/>
</dbReference>
<dbReference type="InterPro" id="IPR038467">
    <property type="entry name" value="RF3_dom_3_sf"/>
</dbReference>
<sequence>MTDLPAPVGRRRTFAIISHPDAGKTTLTEKLLLFGGAIQLAGEVKAKKNRVSTRSDWMGIEKERGISVVTSVMTFEYGGCVFNLLDTPGHEDFSEDTYRTLTAVDSAIMVIDAAKGIEARTRKLFEVCRMRDIPIVTFINKMDREARSPFDLLDEIEKTLALDTAPMTWPISQGRSFAGTFDLRRNVVRRIDTDDEPTPISGPDDPKVLNLLPPEEAEAWQEEVMLAQEACRPFDLEAFREGHLTPVFFGSALRNFGVRDLIDALAEYAPPPRGQEADKRLVKAGESRMTGFVFKIQANMDPNHRDRIAFMRICSGRLQRGMKAKLVRTGKPMSLNTPQFFFAQDRAIADEAWAGDVVGIPNHGTLRIGDTLTEGEDIVFRGVPSFAPEILRRIKLQDAMKAKKLREALQQMAEEGVVQLFVPQDGSGAIVGVVGALQLDVLKERLGAEYGLPIDYEPTRFSICRWITADDPRELDKFIESHLSSMARDLDEAPVFMAANAFNLQYEMDRYKSIRFSDVKDYQKKAA</sequence>
<evidence type="ECO:0000259" key="10">
    <source>
        <dbReference type="PROSITE" id="PS51722"/>
    </source>
</evidence>
<keyword evidence="5 9" id="KW-0648">Protein biosynthesis</keyword>
<dbReference type="Proteomes" id="UP000436483">
    <property type="component" value="Unassembled WGS sequence"/>
</dbReference>
<dbReference type="CDD" id="cd03689">
    <property type="entry name" value="RF3_II"/>
    <property type="match status" value="1"/>
</dbReference>
<dbReference type="InterPro" id="IPR005225">
    <property type="entry name" value="Small_GTP-bd"/>
</dbReference>
<dbReference type="Gene3D" id="3.30.70.3280">
    <property type="entry name" value="Peptide chain release factor 3, domain III"/>
    <property type="match status" value="1"/>
</dbReference>
<feature type="domain" description="Tr-type G" evidence="10">
    <location>
        <begin position="9"/>
        <end position="273"/>
    </location>
</feature>
<dbReference type="GO" id="GO:0016150">
    <property type="term" value="F:translation release factor activity, codon nonspecific"/>
    <property type="evidence" value="ECO:0007669"/>
    <property type="project" value="TreeGrafter"/>
</dbReference>
<evidence type="ECO:0000256" key="7">
    <source>
        <dbReference type="ARBA" id="ARBA00025017"/>
    </source>
</evidence>
<dbReference type="EMBL" id="WURB01000004">
    <property type="protein sequence ID" value="MXQ11394.1"/>
    <property type="molecule type" value="Genomic_DNA"/>
</dbReference>
<dbReference type="InterPro" id="IPR004548">
    <property type="entry name" value="PrfC"/>
</dbReference>
<dbReference type="GO" id="GO:0003924">
    <property type="term" value="F:GTPase activity"/>
    <property type="evidence" value="ECO:0007669"/>
    <property type="project" value="InterPro"/>
</dbReference>
<feature type="binding site" evidence="9">
    <location>
        <begin position="140"/>
        <end position="143"/>
    </location>
    <ligand>
        <name>GTP</name>
        <dbReference type="ChEBI" id="CHEBI:37565"/>
    </ligand>
</feature>
<dbReference type="GO" id="GO:0006449">
    <property type="term" value="P:regulation of translational termination"/>
    <property type="evidence" value="ECO:0007669"/>
    <property type="project" value="UniProtKB-UniRule"/>
</dbReference>
<reference evidence="11 12" key="2">
    <citation type="submission" date="2020-01" db="EMBL/GenBank/DDBJ databases">
        <title>Microvirga sp. nov., an arsenate reduction bacterium isolated from Tibet hotspring sediments.</title>
        <authorList>
            <person name="Xian W.-D."/>
            <person name="Li W.-J."/>
        </authorList>
    </citation>
    <scope>NUCLEOTIDE SEQUENCE [LARGE SCALE GENOMIC DNA]</scope>
    <source>
        <strain evidence="11 12">KCTC 23863</strain>
    </source>
</reference>
<dbReference type="InterPro" id="IPR035647">
    <property type="entry name" value="EFG_III/V"/>
</dbReference>
<dbReference type="FunFam" id="2.40.30.10:FF:000040">
    <property type="entry name" value="Peptide chain release factor 3"/>
    <property type="match status" value="1"/>
</dbReference>
<dbReference type="Gene3D" id="3.40.50.300">
    <property type="entry name" value="P-loop containing nucleotide triphosphate hydrolases"/>
    <property type="match status" value="1"/>
</dbReference>
<proteinExistence type="inferred from homology"/>
<keyword evidence="4 9" id="KW-0547">Nucleotide-binding</keyword>
<comment type="caution">
    <text evidence="11">The sequence shown here is derived from an EMBL/GenBank/DDBJ whole genome shotgun (WGS) entry which is preliminary data.</text>
</comment>
<dbReference type="Pfam" id="PF16658">
    <property type="entry name" value="RF3_C"/>
    <property type="match status" value="1"/>
</dbReference>
<dbReference type="PROSITE" id="PS51722">
    <property type="entry name" value="G_TR_2"/>
    <property type="match status" value="1"/>
</dbReference>
<dbReference type="SUPFAM" id="SSF52540">
    <property type="entry name" value="P-loop containing nucleoside triphosphate hydrolases"/>
    <property type="match status" value="1"/>
</dbReference>
<dbReference type="FunFam" id="3.30.70.3280:FF:000001">
    <property type="entry name" value="Peptide chain release factor 3"/>
    <property type="match status" value="1"/>
</dbReference>
<dbReference type="GO" id="GO:0005525">
    <property type="term" value="F:GTP binding"/>
    <property type="evidence" value="ECO:0007669"/>
    <property type="project" value="UniProtKB-UniRule"/>
</dbReference>
<dbReference type="NCBIfam" id="TIGR00231">
    <property type="entry name" value="small_GTP"/>
    <property type="match status" value="1"/>
</dbReference>
<evidence type="ECO:0000313" key="12">
    <source>
        <dbReference type="Proteomes" id="UP000436483"/>
    </source>
</evidence>
<dbReference type="InterPro" id="IPR053905">
    <property type="entry name" value="EF-G-like_DII"/>
</dbReference>
<dbReference type="PROSITE" id="PS00301">
    <property type="entry name" value="G_TR_1"/>
    <property type="match status" value="1"/>
</dbReference>
<dbReference type="Pfam" id="PF22042">
    <property type="entry name" value="EF-G_D2"/>
    <property type="match status" value="1"/>
</dbReference>
<evidence type="ECO:0000256" key="8">
    <source>
        <dbReference type="ARBA" id="ARBA00073639"/>
    </source>
</evidence>
<evidence type="ECO:0000256" key="9">
    <source>
        <dbReference type="HAMAP-Rule" id="MF_00072"/>
    </source>
</evidence>
<dbReference type="OrthoDB" id="9802948at2"/>
<feature type="binding site" evidence="9">
    <location>
        <begin position="18"/>
        <end position="25"/>
    </location>
    <ligand>
        <name>GTP</name>
        <dbReference type="ChEBI" id="CHEBI:37565"/>
    </ligand>
</feature>
<dbReference type="GO" id="GO:0005829">
    <property type="term" value="C:cytosol"/>
    <property type="evidence" value="ECO:0007669"/>
    <property type="project" value="TreeGrafter"/>
</dbReference>
<dbReference type="NCBIfam" id="TIGR00503">
    <property type="entry name" value="prfC"/>
    <property type="match status" value="1"/>
</dbReference>
<dbReference type="SUPFAM" id="SSF54980">
    <property type="entry name" value="EF-G C-terminal domain-like"/>
    <property type="match status" value="1"/>
</dbReference>
<feature type="binding site" evidence="9">
    <location>
        <begin position="86"/>
        <end position="90"/>
    </location>
    <ligand>
        <name>GTP</name>
        <dbReference type="ChEBI" id="CHEBI:37565"/>
    </ligand>
</feature>
<accession>A0A7X3MQJ8</accession>
<organism evidence="11 12">
    <name type="scientific">Microvirga makkahensis</name>
    <dbReference type="NCBI Taxonomy" id="1128670"/>
    <lineage>
        <taxon>Bacteria</taxon>
        <taxon>Pseudomonadati</taxon>
        <taxon>Pseudomonadota</taxon>
        <taxon>Alphaproteobacteria</taxon>
        <taxon>Hyphomicrobiales</taxon>
        <taxon>Methylobacteriaceae</taxon>
        <taxon>Microvirga</taxon>
    </lineage>
</organism>
<reference evidence="11 12" key="1">
    <citation type="submission" date="2019-12" db="EMBL/GenBank/DDBJ databases">
        <authorList>
            <person name="Yuan C.-G."/>
        </authorList>
    </citation>
    <scope>NUCLEOTIDE SEQUENCE [LARGE SCALE GENOMIC DNA]</scope>
    <source>
        <strain evidence="11 12">KCTC 23863</strain>
    </source>
</reference>
<dbReference type="InterPro" id="IPR031157">
    <property type="entry name" value="G_TR_CS"/>
</dbReference>
<keyword evidence="12" id="KW-1185">Reference proteome</keyword>
<evidence type="ECO:0000256" key="1">
    <source>
        <dbReference type="ARBA" id="ARBA00004496"/>
    </source>
</evidence>
<keyword evidence="3 9" id="KW-0963">Cytoplasm</keyword>
<dbReference type="RefSeq" id="WP_160883981.1">
    <property type="nucleotide sequence ID" value="NZ_WURB01000004.1"/>
</dbReference>
<dbReference type="GO" id="GO:0097216">
    <property type="term" value="F:guanosine tetraphosphate binding"/>
    <property type="evidence" value="ECO:0007669"/>
    <property type="project" value="UniProtKB-ARBA"/>
</dbReference>
<dbReference type="PRINTS" id="PR00315">
    <property type="entry name" value="ELONGATNFCT"/>
</dbReference>
<gene>
    <name evidence="9" type="primary">prfC</name>
    <name evidence="11" type="ORF">GR328_07975</name>
</gene>